<protein>
    <recommendedName>
        <fullName evidence="2">DUF4832 domain-containing protein</fullName>
    </recommendedName>
</protein>
<gene>
    <name evidence="3" type="ORF">NCTC10719_02606</name>
</gene>
<feature type="domain" description="DUF4832" evidence="2">
    <location>
        <begin position="252"/>
        <end position="459"/>
    </location>
</feature>
<accession>A0A2X2Y4H0</accession>
<sequence length="475" mass="55810">MYSFNKLKLKGVTNKSMNIKSKLYFLIVTFIAIVILLFFIYRHVNKDIIYKPKISNEVLINPFMGWAPDAKYKDYIQPHSLVYANLYWSDLEPSKGNYDFKNIEEKFNFNYWKSKNVKMIIRLVLDYPNKENSMQIPKWLYNEIGGDGTWYDISYGKGFSPNYENETLIYYHEKLIKALGERYNASSEIAFIELGSIGHWGEWHTYEDDKIKLKFPDESSANEYVKPYLKYFPNKIMMMRRPFKIAKQNNFGLFNDMIGDKNSTDEFLSWVNTGYYNHLLKTDEPEMKDFWKRAPSGGELAYGDQSINYFKKFSIESTIDQLKTLHTTFIGPNCPADKDNAYKESYDRILNTIGYKFVIEESKYFKSNFTNNMNIKLKIQNKGVAPFYFNWPVEIVLIDKDNNIKDEIPLKDDIRNWLHGENIIKANIELDKNLEKGEYTIALGILDPSTQKASIKFGNDEEVLLNYFKIGSIKI</sequence>
<dbReference type="EMBL" id="UAWG01000020">
    <property type="protein sequence ID" value="SQB60938.1"/>
    <property type="molecule type" value="Genomic_DNA"/>
</dbReference>
<organism evidence="3 4">
    <name type="scientific">Clostridium perfringens</name>
    <dbReference type="NCBI Taxonomy" id="1502"/>
    <lineage>
        <taxon>Bacteria</taxon>
        <taxon>Bacillati</taxon>
        <taxon>Bacillota</taxon>
        <taxon>Clostridia</taxon>
        <taxon>Eubacteriales</taxon>
        <taxon>Clostridiaceae</taxon>
        <taxon>Clostridium</taxon>
    </lineage>
</organism>
<evidence type="ECO:0000313" key="4">
    <source>
        <dbReference type="Proteomes" id="UP000249986"/>
    </source>
</evidence>
<keyword evidence="1" id="KW-0472">Membrane</keyword>
<evidence type="ECO:0000259" key="2">
    <source>
        <dbReference type="Pfam" id="PF16116"/>
    </source>
</evidence>
<feature type="transmembrane region" description="Helical" evidence="1">
    <location>
        <begin position="23"/>
        <end position="41"/>
    </location>
</feature>
<dbReference type="AlphaFoldDB" id="A0A2X2Y4H0"/>
<dbReference type="Pfam" id="PF16116">
    <property type="entry name" value="DUF4832"/>
    <property type="match status" value="1"/>
</dbReference>
<proteinExistence type="predicted"/>
<reference evidence="3 4" key="1">
    <citation type="submission" date="2018-06" db="EMBL/GenBank/DDBJ databases">
        <authorList>
            <consortium name="Pathogen Informatics"/>
            <person name="Doyle S."/>
        </authorList>
    </citation>
    <scope>NUCLEOTIDE SEQUENCE [LARGE SCALE GENOMIC DNA]</scope>
    <source>
        <strain evidence="3 4">NCTC10719</strain>
    </source>
</reference>
<dbReference type="InterPro" id="IPR017853">
    <property type="entry name" value="GH"/>
</dbReference>
<evidence type="ECO:0000313" key="3">
    <source>
        <dbReference type="EMBL" id="SQB60938.1"/>
    </source>
</evidence>
<evidence type="ECO:0000256" key="1">
    <source>
        <dbReference type="SAM" id="Phobius"/>
    </source>
</evidence>
<dbReference type="Proteomes" id="UP000249986">
    <property type="component" value="Unassembled WGS sequence"/>
</dbReference>
<dbReference type="Gene3D" id="3.20.20.80">
    <property type="entry name" value="Glycosidases"/>
    <property type="match status" value="1"/>
</dbReference>
<name>A0A2X2Y4H0_CLOPF</name>
<dbReference type="InterPro" id="IPR032267">
    <property type="entry name" value="DUF4832"/>
</dbReference>
<dbReference type="SUPFAM" id="SSF51445">
    <property type="entry name" value="(Trans)glycosidases"/>
    <property type="match status" value="1"/>
</dbReference>
<keyword evidence="1" id="KW-1133">Transmembrane helix</keyword>
<keyword evidence="1" id="KW-0812">Transmembrane</keyword>